<feature type="chain" id="PRO_5022920900" evidence="1">
    <location>
        <begin position="19"/>
        <end position="67"/>
    </location>
</feature>
<name>A0A5E4QXE1_9NEOP</name>
<evidence type="ECO:0000256" key="1">
    <source>
        <dbReference type="SAM" id="SignalP"/>
    </source>
</evidence>
<dbReference type="Proteomes" id="UP000324832">
    <property type="component" value="Unassembled WGS sequence"/>
</dbReference>
<keyword evidence="3" id="KW-1185">Reference proteome</keyword>
<evidence type="ECO:0000313" key="2">
    <source>
        <dbReference type="EMBL" id="VVD02672.1"/>
    </source>
</evidence>
<accession>A0A5E4QXE1</accession>
<sequence length="67" mass="7382">MKSIIVLFLVITSKLIYSKSLTGFQAIFEDSSDSSSDETYINAESVNTQMTVVNQDGNTTAIHNIFC</sequence>
<reference evidence="2 3" key="1">
    <citation type="submission" date="2017-07" db="EMBL/GenBank/DDBJ databases">
        <authorList>
            <person name="Talla V."/>
            <person name="Backstrom N."/>
        </authorList>
    </citation>
    <scope>NUCLEOTIDE SEQUENCE [LARGE SCALE GENOMIC DNA]</scope>
</reference>
<protein>
    <submittedName>
        <fullName evidence="2">Uncharacterized protein</fullName>
    </submittedName>
</protein>
<proteinExistence type="predicted"/>
<evidence type="ECO:0000313" key="3">
    <source>
        <dbReference type="Proteomes" id="UP000324832"/>
    </source>
</evidence>
<keyword evidence="1" id="KW-0732">Signal</keyword>
<dbReference type="AlphaFoldDB" id="A0A5E4QXE1"/>
<organism evidence="2 3">
    <name type="scientific">Leptidea sinapis</name>
    <dbReference type="NCBI Taxonomy" id="189913"/>
    <lineage>
        <taxon>Eukaryota</taxon>
        <taxon>Metazoa</taxon>
        <taxon>Ecdysozoa</taxon>
        <taxon>Arthropoda</taxon>
        <taxon>Hexapoda</taxon>
        <taxon>Insecta</taxon>
        <taxon>Pterygota</taxon>
        <taxon>Neoptera</taxon>
        <taxon>Endopterygota</taxon>
        <taxon>Lepidoptera</taxon>
        <taxon>Glossata</taxon>
        <taxon>Ditrysia</taxon>
        <taxon>Papilionoidea</taxon>
        <taxon>Pieridae</taxon>
        <taxon>Dismorphiinae</taxon>
        <taxon>Leptidea</taxon>
    </lineage>
</organism>
<dbReference type="EMBL" id="FZQP02006221">
    <property type="protein sequence ID" value="VVD02672.1"/>
    <property type="molecule type" value="Genomic_DNA"/>
</dbReference>
<gene>
    <name evidence="2" type="ORF">LSINAPIS_LOCUS12839</name>
</gene>
<feature type="signal peptide" evidence="1">
    <location>
        <begin position="1"/>
        <end position="18"/>
    </location>
</feature>